<sequence>MMMENSEKVIPLIFYHVIYRRFIRIVSKTGASLTTVFKNCGNRNAIHEIAGLINEDGKNHVILKQAATVSQNYTATVLDELYEVMDTRLSSNGTIAYLGLEDCSPETANNALQQFKDYVISLRPTTTTTTESPIDKGWDIKNHLNITSNDPYEAGKKFLHMLGISVPDTTTPPPTTETSNDDTNDCGYTVALNAAAVLTVVVLGYYGIRRGIDWYKGKKSSDNKIPLEKVLNIKLEEDLNLEKVLNIKLEEDLNFIKKILERLNMQELSEHKYYLQLDEETPIEDINYPQLILKITQFYKQLSVLCNSFNEANTTPYIKVVQKVKEIEGVINIIKSIRKKQC</sequence>
<dbReference type="Pfam" id="PF17544">
    <property type="entry name" value="DUF5460"/>
    <property type="match status" value="1"/>
</dbReference>
<proteinExistence type="predicted"/>
<dbReference type="AlphaFoldDB" id="A0A9P0CA42"/>
<organism evidence="2 3">
    <name type="scientific">Bemisia tabaci</name>
    <name type="common">Sweetpotato whitefly</name>
    <name type="synonym">Aleurodes tabaci</name>
    <dbReference type="NCBI Taxonomy" id="7038"/>
    <lineage>
        <taxon>Eukaryota</taxon>
        <taxon>Metazoa</taxon>
        <taxon>Ecdysozoa</taxon>
        <taxon>Arthropoda</taxon>
        <taxon>Hexapoda</taxon>
        <taxon>Insecta</taxon>
        <taxon>Pterygota</taxon>
        <taxon>Neoptera</taxon>
        <taxon>Paraneoptera</taxon>
        <taxon>Hemiptera</taxon>
        <taxon>Sternorrhyncha</taxon>
        <taxon>Aleyrodoidea</taxon>
        <taxon>Aleyrodidae</taxon>
        <taxon>Aleyrodinae</taxon>
        <taxon>Bemisia</taxon>
    </lineage>
</organism>
<keyword evidence="1" id="KW-1133">Transmembrane helix</keyword>
<feature type="transmembrane region" description="Helical" evidence="1">
    <location>
        <begin position="188"/>
        <end position="208"/>
    </location>
</feature>
<dbReference type="InterPro" id="IPR020182">
    <property type="entry name" value="DUF5460"/>
</dbReference>
<gene>
    <name evidence="2" type="ORF">BEMITA_LOCUS7045</name>
</gene>
<dbReference type="Proteomes" id="UP001152759">
    <property type="component" value="Chromosome 4"/>
</dbReference>
<evidence type="ECO:0000256" key="1">
    <source>
        <dbReference type="SAM" id="Phobius"/>
    </source>
</evidence>
<protein>
    <submittedName>
        <fullName evidence="2">Uncharacterized protein</fullName>
    </submittedName>
</protein>
<keyword evidence="1" id="KW-0472">Membrane</keyword>
<keyword evidence="1" id="KW-0812">Transmembrane</keyword>
<evidence type="ECO:0000313" key="2">
    <source>
        <dbReference type="EMBL" id="CAH0770149.1"/>
    </source>
</evidence>
<dbReference type="EMBL" id="OU963865">
    <property type="protein sequence ID" value="CAH0770149.1"/>
    <property type="molecule type" value="Genomic_DNA"/>
</dbReference>
<name>A0A9P0CA42_BEMTA</name>
<evidence type="ECO:0000313" key="3">
    <source>
        <dbReference type="Proteomes" id="UP001152759"/>
    </source>
</evidence>
<keyword evidence="3" id="KW-1185">Reference proteome</keyword>
<accession>A0A9P0CA42</accession>
<reference evidence="2" key="1">
    <citation type="submission" date="2021-12" db="EMBL/GenBank/DDBJ databases">
        <authorList>
            <person name="King R."/>
        </authorList>
    </citation>
    <scope>NUCLEOTIDE SEQUENCE</scope>
</reference>